<name>A0AAU7KHZ9_9GAMM</name>
<dbReference type="Gene3D" id="3.20.20.150">
    <property type="entry name" value="Divalent-metal-dependent TIM barrel enzymes"/>
    <property type="match status" value="1"/>
</dbReference>
<sequence>MPSRSLHFALNHMVCPRYSIEQLMRLAAELGIDAVELRNDVGDNSLATLEQAVAAGELARELGLSVLSVNALYPFNVWDKERAVQAEHLAERSAAAGARGLVLCPLVAAPEDAPTATDVTKALVELGPILARHGLVGFVEPLGFPRSSLRLKADALAAIDEAVAILGPSELVRLSLVHDTFHHRGAGEAALFAARTGLVHLSGVEDPTLTFDAMLDGDRVLVGEGDRLDNVEQVRRLLADGYRGYLSFEPFAESVHALEDPADALARSIDVIRDGVA</sequence>
<dbReference type="SUPFAM" id="SSF51658">
    <property type="entry name" value="Xylose isomerase-like"/>
    <property type="match status" value="1"/>
</dbReference>
<dbReference type="Pfam" id="PF01261">
    <property type="entry name" value="AP_endonuc_2"/>
    <property type="match status" value="1"/>
</dbReference>
<accession>A0AAU7KHZ9</accession>
<dbReference type="RefSeq" id="WP_348827414.1">
    <property type="nucleotide sequence ID" value="NZ_CP098827.1"/>
</dbReference>
<reference evidence="2" key="1">
    <citation type="submission" date="2022-06" db="EMBL/GenBank/DDBJ databases">
        <title>A novel DMS-producing enzyme.</title>
        <authorList>
            <person name="Zhang Y."/>
        </authorList>
    </citation>
    <scope>NUCLEOTIDE SEQUENCE</scope>
    <source>
        <strain evidence="2">RT37</strain>
    </source>
</reference>
<dbReference type="InterPro" id="IPR036237">
    <property type="entry name" value="Xyl_isomerase-like_sf"/>
</dbReference>
<evidence type="ECO:0000259" key="1">
    <source>
        <dbReference type="Pfam" id="PF01261"/>
    </source>
</evidence>
<dbReference type="PANTHER" id="PTHR12110:SF21">
    <property type="entry name" value="XYLOSE ISOMERASE-LIKE TIM BARREL DOMAIN-CONTAINING PROTEIN"/>
    <property type="match status" value="1"/>
</dbReference>
<dbReference type="EMBL" id="CP098827">
    <property type="protein sequence ID" value="XBO71321.1"/>
    <property type="molecule type" value="Genomic_DNA"/>
</dbReference>
<protein>
    <submittedName>
        <fullName evidence="2">TIM barrel protein</fullName>
    </submittedName>
</protein>
<dbReference type="PANTHER" id="PTHR12110">
    <property type="entry name" value="HYDROXYPYRUVATE ISOMERASE"/>
    <property type="match status" value="1"/>
</dbReference>
<dbReference type="AlphaFoldDB" id="A0AAU7KHZ9"/>
<evidence type="ECO:0000313" key="2">
    <source>
        <dbReference type="EMBL" id="XBO71321.1"/>
    </source>
</evidence>
<dbReference type="InterPro" id="IPR050312">
    <property type="entry name" value="IolE/XylAMocC-like"/>
</dbReference>
<dbReference type="InterPro" id="IPR014621">
    <property type="entry name" value="UCP036778_sugar_epimerase"/>
</dbReference>
<feature type="domain" description="Xylose isomerase-like TIM barrel" evidence="1">
    <location>
        <begin position="25"/>
        <end position="274"/>
    </location>
</feature>
<dbReference type="InterPro" id="IPR013022">
    <property type="entry name" value="Xyl_isomerase-like_TIM-brl"/>
</dbReference>
<gene>
    <name evidence="2" type="ORF">NFG58_00940</name>
</gene>
<proteinExistence type="predicted"/>
<dbReference type="PIRSF" id="PIRSF036778">
    <property type="entry name" value="UCP036778"/>
    <property type="match status" value="1"/>
</dbReference>
<organism evidence="2">
    <name type="scientific">Halomonas sp. RT37</name>
    <dbReference type="NCBI Taxonomy" id="2950872"/>
    <lineage>
        <taxon>Bacteria</taxon>
        <taxon>Pseudomonadati</taxon>
        <taxon>Pseudomonadota</taxon>
        <taxon>Gammaproteobacteria</taxon>
        <taxon>Oceanospirillales</taxon>
        <taxon>Halomonadaceae</taxon>
        <taxon>Halomonas</taxon>
    </lineage>
</organism>